<dbReference type="AlphaFoldDB" id="A0A2N0SG26"/>
<gene>
    <name evidence="1" type="ORF">RhiirA1_449863</name>
</gene>
<dbReference type="Proteomes" id="UP000232688">
    <property type="component" value="Unassembled WGS sequence"/>
</dbReference>
<name>A0A2N0SG26_9GLOM</name>
<reference evidence="1 2" key="2">
    <citation type="submission" date="2017-10" db="EMBL/GenBank/DDBJ databases">
        <title>Genome analyses suggest a sexual origin of heterokaryosis in a supposedly ancient asexual fungus.</title>
        <authorList>
            <person name="Corradi N."/>
            <person name="Sedzielewska K."/>
            <person name="Noel J."/>
            <person name="Charron P."/>
            <person name="Farinelli L."/>
            <person name="Marton T."/>
            <person name="Kruger M."/>
            <person name="Pelin A."/>
            <person name="Brachmann A."/>
            <person name="Corradi N."/>
        </authorList>
    </citation>
    <scope>NUCLEOTIDE SEQUENCE [LARGE SCALE GENOMIC DNA]</scope>
    <source>
        <strain evidence="1 2">A1</strain>
    </source>
</reference>
<accession>A0A2N0SG26</accession>
<organism evidence="1 2">
    <name type="scientific">Rhizophagus irregularis</name>
    <dbReference type="NCBI Taxonomy" id="588596"/>
    <lineage>
        <taxon>Eukaryota</taxon>
        <taxon>Fungi</taxon>
        <taxon>Fungi incertae sedis</taxon>
        <taxon>Mucoromycota</taxon>
        <taxon>Glomeromycotina</taxon>
        <taxon>Glomeromycetes</taxon>
        <taxon>Glomerales</taxon>
        <taxon>Glomeraceae</taxon>
        <taxon>Rhizophagus</taxon>
    </lineage>
</organism>
<dbReference type="VEuPathDB" id="FungiDB:RhiirA1_449863"/>
<proteinExistence type="predicted"/>
<reference evidence="1 2" key="1">
    <citation type="submission" date="2017-10" db="EMBL/GenBank/DDBJ databases">
        <title>Extensive intraspecific genome diversity in a model arbuscular mycorrhizal fungus.</title>
        <authorList>
            <person name="Chen E.C.H."/>
            <person name="Morin E."/>
            <person name="Baudet D."/>
            <person name="Noel J."/>
            <person name="Ndikumana S."/>
            <person name="Charron P."/>
            <person name="St-Onge C."/>
            <person name="Giorgi J."/>
            <person name="Grigoriev I.V."/>
            <person name="Roux C."/>
            <person name="Martin F.M."/>
            <person name="Corradi N."/>
        </authorList>
    </citation>
    <scope>NUCLEOTIDE SEQUENCE [LARGE SCALE GENOMIC DNA]</scope>
    <source>
        <strain evidence="1 2">A1</strain>
    </source>
</reference>
<evidence type="ECO:0000313" key="2">
    <source>
        <dbReference type="Proteomes" id="UP000232688"/>
    </source>
</evidence>
<sequence>MCSGLIVLFSSYSIFNLANSLEVKFLEKLESVINYRFTVLGNYDLQKNALIAIDGLFASAAKTQYTSSICHFLSILEKFPKLEDKLCYAASIKINNNEK</sequence>
<dbReference type="EMBL" id="LLXH01000049">
    <property type="protein sequence ID" value="PKC74515.1"/>
    <property type="molecule type" value="Genomic_DNA"/>
</dbReference>
<comment type="caution">
    <text evidence="1">The sequence shown here is derived from an EMBL/GenBank/DDBJ whole genome shotgun (WGS) entry which is preliminary data.</text>
</comment>
<evidence type="ECO:0000313" key="1">
    <source>
        <dbReference type="EMBL" id="PKC74515.1"/>
    </source>
</evidence>
<protein>
    <submittedName>
        <fullName evidence="1">Uncharacterized protein</fullName>
    </submittedName>
</protein>